<dbReference type="PANTHER" id="PTHR33508">
    <property type="entry name" value="UPF0056 MEMBRANE PROTEIN YHCE"/>
    <property type="match status" value="1"/>
</dbReference>
<comment type="caution">
    <text evidence="8">The sequence shown here is derived from an EMBL/GenBank/DDBJ whole genome shotgun (WGS) entry which is preliminary data.</text>
</comment>
<evidence type="ECO:0000256" key="6">
    <source>
        <dbReference type="ARBA" id="ARBA00023136"/>
    </source>
</evidence>
<comment type="subcellular location">
    <subcellularLocation>
        <location evidence="1 7">Cell membrane</location>
        <topology evidence="1 7">Multi-pass membrane protein</topology>
    </subcellularLocation>
</comment>
<organism evidence="8 9">
    <name type="scientific">Psychromonas aquatilis</name>
    <dbReference type="NCBI Taxonomy" id="2005072"/>
    <lineage>
        <taxon>Bacteria</taxon>
        <taxon>Pseudomonadati</taxon>
        <taxon>Pseudomonadota</taxon>
        <taxon>Gammaproteobacteria</taxon>
        <taxon>Alteromonadales</taxon>
        <taxon>Psychromonadaceae</taxon>
        <taxon>Psychromonas</taxon>
    </lineage>
</organism>
<feature type="transmembrane region" description="Helical" evidence="7">
    <location>
        <begin position="173"/>
        <end position="194"/>
    </location>
</feature>
<dbReference type="Proteomes" id="UP001369082">
    <property type="component" value="Unassembled WGS sequence"/>
</dbReference>
<feature type="transmembrane region" description="Helical" evidence="7">
    <location>
        <begin position="140"/>
        <end position="161"/>
    </location>
</feature>
<comment type="similarity">
    <text evidence="2 7">Belongs to the UPF0056 (MarC) family.</text>
</comment>
<comment type="caution">
    <text evidence="7">Lacks conserved residue(s) required for the propagation of feature annotation.</text>
</comment>
<keyword evidence="9" id="KW-1185">Reference proteome</keyword>
<sequence>MNELYTQILTVFMGFFAIMNPIANTAAFVGLVGHKNDGEKRKIAARSIILTFIIIVLFSMLGKLIFHLFGITLPALRIAGGILVFLIGYHMLNGSGSKLHSPENNDDSDIAVSPLAVPLLAGPGTIATAMNYSASGSTTGLLITVSVFAFLCLVTFLCFVFSSKILTVIGDGALSITTRLMGLILTVIGVQMLIEGVTEAFHITG</sequence>
<dbReference type="PANTHER" id="PTHR33508:SF1">
    <property type="entry name" value="UPF0056 MEMBRANE PROTEIN YHCE"/>
    <property type="match status" value="1"/>
</dbReference>
<evidence type="ECO:0000256" key="1">
    <source>
        <dbReference type="ARBA" id="ARBA00004651"/>
    </source>
</evidence>
<keyword evidence="5 7" id="KW-1133">Transmembrane helix</keyword>
<dbReference type="EMBL" id="JBAKAZ010000025">
    <property type="protein sequence ID" value="MEL0629588.1"/>
    <property type="molecule type" value="Genomic_DNA"/>
</dbReference>
<evidence type="ECO:0000256" key="5">
    <source>
        <dbReference type="ARBA" id="ARBA00022989"/>
    </source>
</evidence>
<dbReference type="NCBIfam" id="TIGR00427">
    <property type="entry name" value="NAAT family transporter"/>
    <property type="match status" value="1"/>
</dbReference>
<feature type="transmembrane region" description="Helical" evidence="7">
    <location>
        <begin position="6"/>
        <end position="31"/>
    </location>
</feature>
<feature type="transmembrane region" description="Helical" evidence="7">
    <location>
        <begin position="68"/>
        <end position="89"/>
    </location>
</feature>
<dbReference type="Pfam" id="PF01914">
    <property type="entry name" value="MarC"/>
    <property type="match status" value="1"/>
</dbReference>
<evidence type="ECO:0000256" key="3">
    <source>
        <dbReference type="ARBA" id="ARBA00022475"/>
    </source>
</evidence>
<evidence type="ECO:0000256" key="7">
    <source>
        <dbReference type="RuleBase" id="RU362048"/>
    </source>
</evidence>
<dbReference type="RefSeq" id="WP_341597649.1">
    <property type="nucleotide sequence ID" value="NZ_JBAKAZ010000025.1"/>
</dbReference>
<reference evidence="8 9" key="1">
    <citation type="submission" date="2024-02" db="EMBL/GenBank/DDBJ databases">
        <title>Bacteria isolated from the canopy kelp, Nereocystis luetkeana.</title>
        <authorList>
            <person name="Pfister C.A."/>
            <person name="Younker I.T."/>
            <person name="Light S.H."/>
        </authorList>
    </citation>
    <scope>NUCLEOTIDE SEQUENCE [LARGE SCALE GENOMIC DNA]</scope>
    <source>
        <strain evidence="8 9">TI.1.05</strain>
    </source>
</reference>
<keyword evidence="6 7" id="KW-0472">Membrane</keyword>
<evidence type="ECO:0000313" key="8">
    <source>
        <dbReference type="EMBL" id="MEL0629588.1"/>
    </source>
</evidence>
<dbReference type="InterPro" id="IPR002771">
    <property type="entry name" value="Multi_antbiot-R_MarC"/>
</dbReference>
<proteinExistence type="inferred from homology"/>
<keyword evidence="3" id="KW-1003">Cell membrane</keyword>
<evidence type="ECO:0000256" key="4">
    <source>
        <dbReference type="ARBA" id="ARBA00022692"/>
    </source>
</evidence>
<protein>
    <recommendedName>
        <fullName evidence="7">UPF0056 membrane protein</fullName>
    </recommendedName>
</protein>
<evidence type="ECO:0000256" key="2">
    <source>
        <dbReference type="ARBA" id="ARBA00009784"/>
    </source>
</evidence>
<gene>
    <name evidence="8" type="ORF">V6256_08195</name>
</gene>
<accession>A0ABU9GQI6</accession>
<keyword evidence="4 7" id="KW-0812">Transmembrane</keyword>
<evidence type="ECO:0000313" key="9">
    <source>
        <dbReference type="Proteomes" id="UP001369082"/>
    </source>
</evidence>
<name>A0ABU9GQI6_9GAMM</name>
<feature type="transmembrane region" description="Helical" evidence="7">
    <location>
        <begin position="43"/>
        <end position="62"/>
    </location>
</feature>